<keyword evidence="8 19" id="KW-0479">Metal-binding</keyword>
<evidence type="ECO:0000256" key="19">
    <source>
        <dbReference type="PIRSR" id="PIRSR039102-3"/>
    </source>
</evidence>
<feature type="binding site" evidence="19">
    <location>
        <position position="278"/>
    </location>
    <ligand>
        <name>Mg(2+)</name>
        <dbReference type="ChEBI" id="CHEBI:18420"/>
        <label>2</label>
    </ligand>
</feature>
<dbReference type="PROSITE" id="PS00844">
    <property type="entry name" value="DALA_DALA_LIGASE_2"/>
    <property type="match status" value="1"/>
</dbReference>
<dbReference type="GO" id="GO:0008716">
    <property type="term" value="F:D-alanine-D-alanine ligase activity"/>
    <property type="evidence" value="ECO:0007669"/>
    <property type="project" value="UniProtKB-UniRule"/>
</dbReference>
<dbReference type="PANTHER" id="PTHR23132">
    <property type="entry name" value="D-ALANINE--D-ALANINE LIGASE"/>
    <property type="match status" value="1"/>
</dbReference>
<sequence>MNAQQALIRQAGRVAVLMGGESAEREVSLKSGKAVLAALQNAGVDAFAVDFIVEADSNLLQQLASLEFDTAFIILHGRGGEDGVVQAALQMLGKPYTGSGVAASALAMDKWRTKLVWHALGLPTKPSSLINAETDPAGLISQLGLPLAIKPVHEGSSVGLMKVNSEKMLGDACLVAGKHDSMIMAEPWVSGKELTVAIVNGKVLPPIWLQTTHEFYDYDAKYLANDTRYNFDTGLDIAELTELTKICQQAFDVIGCHGWGRLDLIRDEQGRNWLLEVNTVPGMTDHSLVPMAAKQVGMSMEVLVLEILASAFDRSPRARG</sequence>
<evidence type="ECO:0000256" key="10">
    <source>
        <dbReference type="ARBA" id="ARBA00022840"/>
    </source>
</evidence>
<dbReference type="PROSITE" id="PS00843">
    <property type="entry name" value="DALA_DALA_LIGASE_1"/>
    <property type="match status" value="1"/>
</dbReference>
<evidence type="ECO:0000256" key="16">
    <source>
        <dbReference type="ARBA" id="ARBA00047614"/>
    </source>
</evidence>
<evidence type="ECO:0000256" key="17">
    <source>
        <dbReference type="HAMAP-Rule" id="MF_00047"/>
    </source>
</evidence>
<evidence type="ECO:0000256" key="5">
    <source>
        <dbReference type="ARBA" id="ARBA00012216"/>
    </source>
</evidence>
<evidence type="ECO:0000256" key="13">
    <source>
        <dbReference type="ARBA" id="ARBA00022984"/>
    </source>
</evidence>
<dbReference type="Pfam" id="PF07478">
    <property type="entry name" value="Dala_Dala_lig_C"/>
    <property type="match status" value="1"/>
</dbReference>
<gene>
    <name evidence="17" type="primary">ddl</name>
    <name evidence="22" type="ORF">C4K68_24095</name>
</gene>
<dbReference type="HAMAP" id="MF_00047">
    <property type="entry name" value="Dala_Dala_lig"/>
    <property type="match status" value="1"/>
</dbReference>
<reference evidence="22 23" key="1">
    <citation type="submission" date="2018-02" db="EMBL/GenBank/DDBJ databases">
        <title>novel marine gammaproteobacteria from coastal saline agro ecosystem.</title>
        <authorList>
            <person name="Krishnan R."/>
            <person name="Ramesh Kumar N."/>
        </authorList>
    </citation>
    <scope>NUCLEOTIDE SEQUENCE [LARGE SCALE GENOMIC DNA]</scope>
    <source>
        <strain evidence="22 23">228</strain>
    </source>
</reference>
<dbReference type="GO" id="GO:0071555">
    <property type="term" value="P:cell wall organization"/>
    <property type="evidence" value="ECO:0007669"/>
    <property type="project" value="UniProtKB-KW"/>
</dbReference>
<dbReference type="PROSITE" id="PS50975">
    <property type="entry name" value="ATP_GRASP"/>
    <property type="match status" value="1"/>
</dbReference>
<dbReference type="EMBL" id="PRLP01000127">
    <property type="protein sequence ID" value="PPC74808.1"/>
    <property type="molecule type" value="Genomic_DNA"/>
</dbReference>
<dbReference type="PIRSF" id="PIRSF039102">
    <property type="entry name" value="Ddl/VanB"/>
    <property type="match status" value="1"/>
</dbReference>
<comment type="pathway">
    <text evidence="17">Cell wall biogenesis; peptidoglycan biosynthesis.</text>
</comment>
<dbReference type="GO" id="GO:0005524">
    <property type="term" value="F:ATP binding"/>
    <property type="evidence" value="ECO:0007669"/>
    <property type="project" value="UniProtKB-UniRule"/>
</dbReference>
<feature type="binding site" evidence="19">
    <location>
        <position position="276"/>
    </location>
    <ligand>
        <name>Mg(2+)</name>
        <dbReference type="ChEBI" id="CHEBI:18420"/>
        <label>1</label>
    </ligand>
</feature>
<keyword evidence="12 17" id="KW-0133">Cell shape</keyword>
<dbReference type="AlphaFoldDB" id="A0A2S5KJ50"/>
<evidence type="ECO:0000256" key="8">
    <source>
        <dbReference type="ARBA" id="ARBA00022723"/>
    </source>
</evidence>
<evidence type="ECO:0000256" key="4">
    <source>
        <dbReference type="ARBA" id="ARBA00010871"/>
    </source>
</evidence>
<dbReference type="Gene3D" id="3.30.1490.20">
    <property type="entry name" value="ATP-grasp fold, A domain"/>
    <property type="match status" value="1"/>
</dbReference>
<keyword evidence="7 17" id="KW-0436">Ligase</keyword>
<dbReference type="InterPro" id="IPR013815">
    <property type="entry name" value="ATP_grasp_subdomain_1"/>
</dbReference>
<feature type="domain" description="ATP-grasp" evidence="21">
    <location>
        <begin position="114"/>
        <end position="309"/>
    </location>
</feature>
<dbReference type="InterPro" id="IPR016185">
    <property type="entry name" value="PreATP-grasp_dom_sf"/>
</dbReference>
<evidence type="ECO:0000256" key="14">
    <source>
        <dbReference type="ARBA" id="ARBA00023211"/>
    </source>
</evidence>
<evidence type="ECO:0000256" key="6">
    <source>
        <dbReference type="ARBA" id="ARBA00022490"/>
    </source>
</evidence>
<organism evidence="22 23">
    <name type="scientific">Proteobacteria bacterium 228</name>
    <dbReference type="NCBI Taxonomy" id="2083153"/>
    <lineage>
        <taxon>Bacteria</taxon>
        <taxon>Pseudomonadati</taxon>
        <taxon>Pseudomonadota</taxon>
    </lineage>
</organism>
<keyword evidence="13 17" id="KW-0573">Peptidoglycan synthesis</keyword>
<proteinExistence type="inferred from homology"/>
<protein>
    <recommendedName>
        <fullName evidence="5 17">D-alanine--D-alanine ligase</fullName>
        <ecNumber evidence="5 17">6.3.2.4</ecNumber>
    </recommendedName>
    <alternativeName>
        <fullName evidence="17">D-Ala-D-Ala ligase</fullName>
    </alternativeName>
    <alternativeName>
        <fullName evidence="17">D-alanylalanine synthetase</fullName>
    </alternativeName>
</protein>
<dbReference type="GO" id="GO:0005829">
    <property type="term" value="C:cytosol"/>
    <property type="evidence" value="ECO:0007669"/>
    <property type="project" value="TreeGrafter"/>
</dbReference>
<dbReference type="EC" id="6.3.2.4" evidence="5 17"/>
<keyword evidence="11 19" id="KW-0460">Magnesium</keyword>
<dbReference type="SUPFAM" id="SSF52440">
    <property type="entry name" value="PreATP-grasp domain"/>
    <property type="match status" value="1"/>
</dbReference>
<evidence type="ECO:0000256" key="15">
    <source>
        <dbReference type="ARBA" id="ARBA00023316"/>
    </source>
</evidence>
<evidence type="ECO:0000256" key="18">
    <source>
        <dbReference type="PIRSR" id="PIRSR039102-1"/>
    </source>
</evidence>
<feature type="active site" evidence="18">
    <location>
        <position position="156"/>
    </location>
</feature>
<dbReference type="SUPFAM" id="SSF56059">
    <property type="entry name" value="Glutathione synthetase ATP-binding domain-like"/>
    <property type="match status" value="1"/>
</dbReference>
<keyword evidence="9 20" id="KW-0547">Nucleotide-binding</keyword>
<feature type="binding site" evidence="19">
    <location>
        <position position="276"/>
    </location>
    <ligand>
        <name>Mg(2+)</name>
        <dbReference type="ChEBI" id="CHEBI:18420"/>
        <label>2</label>
    </ligand>
</feature>
<accession>A0A2S5KJ50</accession>
<dbReference type="GO" id="GO:0046872">
    <property type="term" value="F:metal ion binding"/>
    <property type="evidence" value="ECO:0007669"/>
    <property type="project" value="UniProtKB-KW"/>
</dbReference>
<keyword evidence="10 20" id="KW-0067">ATP-binding</keyword>
<evidence type="ECO:0000256" key="12">
    <source>
        <dbReference type="ARBA" id="ARBA00022960"/>
    </source>
</evidence>
<feature type="binding site" evidence="19">
    <location>
        <position position="263"/>
    </location>
    <ligand>
        <name>Mg(2+)</name>
        <dbReference type="ChEBI" id="CHEBI:18420"/>
        <label>1</label>
    </ligand>
</feature>
<comment type="similarity">
    <text evidence="4 17">Belongs to the D-alanine--D-alanine ligase family.</text>
</comment>
<evidence type="ECO:0000256" key="11">
    <source>
        <dbReference type="ARBA" id="ARBA00022842"/>
    </source>
</evidence>
<comment type="function">
    <text evidence="2 17">Cell wall formation.</text>
</comment>
<dbReference type="PANTHER" id="PTHR23132:SF23">
    <property type="entry name" value="D-ALANINE--D-ALANINE LIGASE B"/>
    <property type="match status" value="1"/>
</dbReference>
<evidence type="ECO:0000259" key="21">
    <source>
        <dbReference type="PROSITE" id="PS50975"/>
    </source>
</evidence>
<feature type="active site" evidence="18">
    <location>
        <position position="287"/>
    </location>
</feature>
<evidence type="ECO:0000256" key="2">
    <source>
        <dbReference type="ARBA" id="ARBA00003921"/>
    </source>
</evidence>
<dbReference type="NCBIfam" id="NF002378">
    <property type="entry name" value="PRK01372.1"/>
    <property type="match status" value="1"/>
</dbReference>
<dbReference type="UniPathway" id="UPA00219"/>
<comment type="catalytic activity">
    <reaction evidence="16 17">
        <text>2 D-alanine + ATP = D-alanyl-D-alanine + ADP + phosphate + H(+)</text>
        <dbReference type="Rhea" id="RHEA:11224"/>
        <dbReference type="ChEBI" id="CHEBI:15378"/>
        <dbReference type="ChEBI" id="CHEBI:30616"/>
        <dbReference type="ChEBI" id="CHEBI:43474"/>
        <dbReference type="ChEBI" id="CHEBI:57416"/>
        <dbReference type="ChEBI" id="CHEBI:57822"/>
        <dbReference type="ChEBI" id="CHEBI:456216"/>
        <dbReference type="EC" id="6.3.2.4"/>
    </reaction>
</comment>
<evidence type="ECO:0000313" key="23">
    <source>
        <dbReference type="Proteomes" id="UP000238196"/>
    </source>
</evidence>
<dbReference type="Proteomes" id="UP000238196">
    <property type="component" value="Unassembled WGS sequence"/>
</dbReference>
<comment type="subcellular location">
    <subcellularLocation>
        <location evidence="3 17">Cytoplasm</location>
    </subcellularLocation>
</comment>
<evidence type="ECO:0000256" key="20">
    <source>
        <dbReference type="PROSITE-ProRule" id="PRU00409"/>
    </source>
</evidence>
<keyword evidence="14 19" id="KW-0464">Manganese</keyword>
<comment type="caution">
    <text evidence="22">The sequence shown here is derived from an EMBL/GenBank/DDBJ whole genome shotgun (WGS) entry which is preliminary data.</text>
</comment>
<dbReference type="Gene3D" id="3.40.50.20">
    <property type="match status" value="1"/>
</dbReference>
<dbReference type="InterPro" id="IPR005905">
    <property type="entry name" value="D_ala_D_ala"/>
</dbReference>
<dbReference type="FunFam" id="3.30.470.20:FF:000008">
    <property type="entry name" value="D-alanine--D-alanine ligase"/>
    <property type="match status" value="1"/>
</dbReference>
<dbReference type="OrthoDB" id="5297614at2"/>
<evidence type="ECO:0000256" key="9">
    <source>
        <dbReference type="ARBA" id="ARBA00022741"/>
    </source>
</evidence>
<dbReference type="Pfam" id="PF01820">
    <property type="entry name" value="Dala_Dala_lig_N"/>
    <property type="match status" value="1"/>
</dbReference>
<evidence type="ECO:0000256" key="7">
    <source>
        <dbReference type="ARBA" id="ARBA00022598"/>
    </source>
</evidence>
<dbReference type="GO" id="GO:0009252">
    <property type="term" value="P:peptidoglycan biosynthetic process"/>
    <property type="evidence" value="ECO:0007669"/>
    <property type="project" value="UniProtKB-UniRule"/>
</dbReference>
<dbReference type="NCBIfam" id="TIGR01205">
    <property type="entry name" value="D_ala_D_alaTIGR"/>
    <property type="match status" value="1"/>
</dbReference>
<dbReference type="InterPro" id="IPR000291">
    <property type="entry name" value="D-Ala_lig_Van_CS"/>
</dbReference>
<dbReference type="InterPro" id="IPR011127">
    <property type="entry name" value="Dala_Dala_lig_N"/>
</dbReference>
<dbReference type="Gene3D" id="3.30.470.20">
    <property type="entry name" value="ATP-grasp fold, B domain"/>
    <property type="match status" value="1"/>
</dbReference>
<dbReference type="InterPro" id="IPR011761">
    <property type="entry name" value="ATP-grasp"/>
</dbReference>
<evidence type="ECO:0000313" key="22">
    <source>
        <dbReference type="EMBL" id="PPC74808.1"/>
    </source>
</evidence>
<dbReference type="InterPro" id="IPR011095">
    <property type="entry name" value="Dala_Dala_lig_C"/>
</dbReference>
<keyword evidence="15 17" id="KW-0961">Cell wall biogenesis/degradation</keyword>
<comment type="cofactor">
    <cofactor evidence="19">
        <name>Mg(2+)</name>
        <dbReference type="ChEBI" id="CHEBI:18420"/>
    </cofactor>
    <cofactor evidence="19">
        <name>Mn(2+)</name>
        <dbReference type="ChEBI" id="CHEBI:29035"/>
    </cofactor>
    <text evidence="19">Binds 2 magnesium or manganese ions per subunit.</text>
</comment>
<evidence type="ECO:0000256" key="1">
    <source>
        <dbReference type="ARBA" id="ARBA00001936"/>
    </source>
</evidence>
<name>A0A2S5KJ50_9PROT</name>
<dbReference type="GO" id="GO:0008360">
    <property type="term" value="P:regulation of cell shape"/>
    <property type="evidence" value="ECO:0007669"/>
    <property type="project" value="UniProtKB-KW"/>
</dbReference>
<feature type="active site" evidence="18">
    <location>
        <position position="24"/>
    </location>
</feature>
<comment type="cofactor">
    <cofactor evidence="1">
        <name>Mn(2+)</name>
        <dbReference type="ChEBI" id="CHEBI:29035"/>
    </cofactor>
</comment>
<keyword evidence="6 17" id="KW-0963">Cytoplasm</keyword>
<evidence type="ECO:0000256" key="3">
    <source>
        <dbReference type="ARBA" id="ARBA00004496"/>
    </source>
</evidence>